<evidence type="ECO:0000313" key="2">
    <source>
        <dbReference type="EMBL" id="OUP53414.1"/>
    </source>
</evidence>
<sequence length="97" mass="10861">MKPVKPTAAVPPQNLAALQAVIGTRNARKLCRAFGGSTLYIPKLEGVDRPSRNRQIRQDAAHGATVTQLCATYHLSERQVRRILSVRPPKDFWSEPW</sequence>
<dbReference type="Proteomes" id="UP000195897">
    <property type="component" value="Unassembled WGS sequence"/>
</dbReference>
<comment type="caution">
    <text evidence="3">The sequence shown here is derived from an EMBL/GenBank/DDBJ whole genome shotgun (WGS) entry which is preliminary data.</text>
</comment>
<dbReference type="EMBL" id="NFKK01000004">
    <property type="protein sequence ID" value="OUP53414.1"/>
    <property type="molecule type" value="Genomic_DNA"/>
</dbReference>
<accession>A0A1Y4LTI1</accession>
<organism evidence="3 4">
    <name type="scientific">Butyricicoccus pullicaecorum</name>
    <dbReference type="NCBI Taxonomy" id="501571"/>
    <lineage>
        <taxon>Bacteria</taxon>
        <taxon>Bacillati</taxon>
        <taxon>Bacillota</taxon>
        <taxon>Clostridia</taxon>
        <taxon>Eubacteriales</taxon>
        <taxon>Butyricicoccaceae</taxon>
        <taxon>Butyricicoccus</taxon>
    </lineage>
</organism>
<dbReference type="EMBL" id="NFKL01000004">
    <property type="protein sequence ID" value="OUP59948.1"/>
    <property type="molecule type" value="Genomic_DNA"/>
</dbReference>
<dbReference type="SUPFAM" id="SSF46689">
    <property type="entry name" value="Homeodomain-like"/>
    <property type="match status" value="1"/>
</dbReference>
<evidence type="ECO:0000313" key="3">
    <source>
        <dbReference type="EMBL" id="OUP59948.1"/>
    </source>
</evidence>
<name>A0A1Y4LTI1_9FIRM</name>
<evidence type="ECO:0000313" key="5">
    <source>
        <dbReference type="Proteomes" id="UP000195897"/>
    </source>
</evidence>
<dbReference type="AlphaFoldDB" id="A0A1Y4LTI1"/>
<feature type="domain" description="Mor transcription activator" evidence="1">
    <location>
        <begin position="18"/>
        <end position="84"/>
    </location>
</feature>
<dbReference type="Proteomes" id="UP000195326">
    <property type="component" value="Unassembled WGS sequence"/>
</dbReference>
<reference evidence="4 5" key="1">
    <citation type="submission" date="2017-04" db="EMBL/GenBank/DDBJ databases">
        <title>Function of individual gut microbiota members based on whole genome sequencing of pure cultures obtained from chicken caecum.</title>
        <authorList>
            <person name="Medvecky M."/>
            <person name="Cejkova D."/>
            <person name="Polansky O."/>
            <person name="Karasova D."/>
            <person name="Kubasova T."/>
            <person name="Cizek A."/>
            <person name="Rychlik I."/>
        </authorList>
    </citation>
    <scope>NUCLEOTIDE SEQUENCE [LARGE SCALE GENOMIC DNA]</scope>
    <source>
        <strain evidence="4">An179</strain>
        <strain evidence="5">An180</strain>
    </source>
</reference>
<dbReference type="Gene3D" id="1.10.10.60">
    <property type="entry name" value="Homeodomain-like"/>
    <property type="match status" value="1"/>
</dbReference>
<dbReference type="InterPro" id="IPR009057">
    <property type="entry name" value="Homeodomain-like_sf"/>
</dbReference>
<proteinExistence type="predicted"/>
<reference evidence="3" key="2">
    <citation type="journal article" date="2018" name="BMC Genomics">
        <title>Whole genome sequencing and function prediction of 133 gut anaerobes isolated from chicken caecum in pure cultures.</title>
        <authorList>
            <person name="Medvecky M."/>
            <person name="Cejkova D."/>
            <person name="Polansky O."/>
            <person name="Karasova D."/>
            <person name="Kubasova T."/>
            <person name="Cizek A."/>
            <person name="Rychlik I."/>
        </authorList>
    </citation>
    <scope>NUCLEOTIDE SEQUENCE</scope>
    <source>
        <strain evidence="3">An179</strain>
        <strain evidence="2">An180</strain>
    </source>
</reference>
<evidence type="ECO:0000259" key="1">
    <source>
        <dbReference type="Pfam" id="PF08765"/>
    </source>
</evidence>
<dbReference type="RefSeq" id="WP_087371562.1">
    <property type="nucleotide sequence ID" value="NZ_JBKTCX010000007.1"/>
</dbReference>
<evidence type="ECO:0000313" key="4">
    <source>
        <dbReference type="Proteomes" id="UP000195326"/>
    </source>
</evidence>
<dbReference type="Pfam" id="PF08765">
    <property type="entry name" value="Mor"/>
    <property type="match status" value="1"/>
</dbReference>
<protein>
    <recommendedName>
        <fullName evidence="1">Mor transcription activator domain-containing protein</fullName>
    </recommendedName>
</protein>
<gene>
    <name evidence="3" type="ORF">B5F15_03810</name>
    <name evidence="2" type="ORF">B5F17_05250</name>
</gene>
<dbReference type="InterPro" id="IPR014875">
    <property type="entry name" value="Mor_transcription_activator"/>
</dbReference>